<dbReference type="HOGENOM" id="CLU_1961181_0_0_1"/>
<keyword evidence="3" id="KW-1185">Reference proteome</keyword>
<name>D4DKW8_TRIVH</name>
<protein>
    <submittedName>
        <fullName evidence="2">Uncharacterized protein</fullName>
    </submittedName>
</protein>
<dbReference type="KEGG" id="tve:TRV_07842"/>
<feature type="compositionally biased region" description="Gly residues" evidence="1">
    <location>
        <begin position="16"/>
        <end position="26"/>
    </location>
</feature>
<feature type="region of interest" description="Disordered" evidence="1">
    <location>
        <begin position="75"/>
        <end position="114"/>
    </location>
</feature>
<dbReference type="GeneID" id="9579355"/>
<proteinExistence type="predicted"/>
<dbReference type="RefSeq" id="XP_003018146.1">
    <property type="nucleotide sequence ID" value="XM_003018100.1"/>
</dbReference>
<reference evidence="3" key="1">
    <citation type="journal article" date="2011" name="Genome Biol.">
        <title>Comparative and functional genomics provide insights into the pathogenicity of dermatophytic fungi.</title>
        <authorList>
            <person name="Burmester A."/>
            <person name="Shelest E."/>
            <person name="Gloeckner G."/>
            <person name="Heddergott C."/>
            <person name="Schindler S."/>
            <person name="Staib P."/>
            <person name="Heidel A."/>
            <person name="Felder M."/>
            <person name="Petzold A."/>
            <person name="Szafranski K."/>
            <person name="Feuermann M."/>
            <person name="Pedruzzi I."/>
            <person name="Priebe S."/>
            <person name="Groth M."/>
            <person name="Winkler R."/>
            <person name="Li W."/>
            <person name="Kniemeyer O."/>
            <person name="Schroeckh V."/>
            <person name="Hertweck C."/>
            <person name="Hube B."/>
            <person name="White T.C."/>
            <person name="Platzer M."/>
            <person name="Guthke R."/>
            <person name="Heitman J."/>
            <person name="Woestemeyer J."/>
            <person name="Zipfel P.F."/>
            <person name="Monod M."/>
            <person name="Brakhage A.A."/>
        </authorList>
    </citation>
    <scope>NUCLEOTIDE SEQUENCE [LARGE SCALE GENOMIC DNA]</scope>
    <source>
        <strain evidence="3">HKI 0517</strain>
    </source>
</reference>
<evidence type="ECO:0000256" key="1">
    <source>
        <dbReference type="SAM" id="MobiDB-lite"/>
    </source>
</evidence>
<feature type="region of interest" description="Disordered" evidence="1">
    <location>
        <begin position="1"/>
        <end position="38"/>
    </location>
</feature>
<feature type="compositionally biased region" description="Polar residues" evidence="1">
    <location>
        <begin position="85"/>
        <end position="97"/>
    </location>
</feature>
<accession>D4DKW8</accession>
<feature type="compositionally biased region" description="Basic and acidic residues" evidence="1">
    <location>
        <begin position="29"/>
        <end position="38"/>
    </location>
</feature>
<dbReference type="EMBL" id="ACYE01000484">
    <property type="protein sequence ID" value="EFE37501.1"/>
    <property type="molecule type" value="Genomic_DNA"/>
</dbReference>
<gene>
    <name evidence="2" type="ORF">TRV_07842</name>
</gene>
<comment type="caution">
    <text evidence="2">The sequence shown here is derived from an EMBL/GenBank/DDBJ whole genome shotgun (WGS) entry which is preliminary data.</text>
</comment>
<evidence type="ECO:0000313" key="3">
    <source>
        <dbReference type="Proteomes" id="UP000008383"/>
    </source>
</evidence>
<sequence>MAAAGSGWLRRWRSKTGGGGGWGGGMRPLKKDSADGRQDEEALGLSGCSLWRSVCRELLSLWVVMDAMKWTRTGEGEVEVASPQVAKSAQATSSSRVQQQQQHQQRQQRQRQRLATTRNHAVLLCLLG</sequence>
<dbReference type="Proteomes" id="UP000008383">
    <property type="component" value="Unassembled WGS sequence"/>
</dbReference>
<organism evidence="2 3">
    <name type="scientific">Trichophyton verrucosum (strain HKI 0517)</name>
    <dbReference type="NCBI Taxonomy" id="663202"/>
    <lineage>
        <taxon>Eukaryota</taxon>
        <taxon>Fungi</taxon>
        <taxon>Dikarya</taxon>
        <taxon>Ascomycota</taxon>
        <taxon>Pezizomycotina</taxon>
        <taxon>Eurotiomycetes</taxon>
        <taxon>Eurotiomycetidae</taxon>
        <taxon>Onygenales</taxon>
        <taxon>Arthrodermataceae</taxon>
        <taxon>Trichophyton</taxon>
    </lineage>
</organism>
<dbReference type="AlphaFoldDB" id="D4DKW8"/>
<evidence type="ECO:0000313" key="2">
    <source>
        <dbReference type="EMBL" id="EFE37501.1"/>
    </source>
</evidence>